<dbReference type="GO" id="GO:0005739">
    <property type="term" value="C:mitochondrion"/>
    <property type="evidence" value="ECO:0007669"/>
    <property type="project" value="TreeGrafter"/>
</dbReference>
<dbReference type="GO" id="GO:0051539">
    <property type="term" value="F:4 iron, 4 sulfur cluster binding"/>
    <property type="evidence" value="ECO:0007669"/>
    <property type="project" value="TreeGrafter"/>
</dbReference>
<evidence type="ECO:0000313" key="3">
    <source>
        <dbReference type="EMBL" id="GAV73190.1"/>
    </source>
</evidence>
<dbReference type="InterPro" id="IPR035903">
    <property type="entry name" value="HesB-like_dom_sf"/>
</dbReference>
<dbReference type="Gene3D" id="2.60.300.12">
    <property type="entry name" value="HesB-like domain"/>
    <property type="match status" value="1"/>
</dbReference>
<proteinExistence type="inferred from homology"/>
<dbReference type="GO" id="GO:0051537">
    <property type="term" value="F:2 iron, 2 sulfur cluster binding"/>
    <property type="evidence" value="ECO:0007669"/>
    <property type="project" value="TreeGrafter"/>
</dbReference>
<comment type="similarity">
    <text evidence="1">Belongs to the HesB/IscA family.</text>
</comment>
<accession>A0A1Q3BYV8</accession>
<dbReference type="PANTHER" id="PTHR43011">
    <property type="entry name" value="IRON-SULFUR CLUSTER ASSEMBLY 2 HOMOLOG, MITOCHONDRIAL"/>
    <property type="match status" value="1"/>
</dbReference>
<gene>
    <name evidence="3" type="ORF">CFOL_v3_16677</name>
</gene>
<dbReference type="InterPro" id="IPR016092">
    <property type="entry name" value="ATAP"/>
</dbReference>
<reference evidence="4" key="1">
    <citation type="submission" date="2016-04" db="EMBL/GenBank/DDBJ databases">
        <title>Cephalotus genome sequencing.</title>
        <authorList>
            <person name="Fukushima K."/>
            <person name="Hasebe M."/>
            <person name="Fang X."/>
        </authorList>
    </citation>
    <scope>NUCLEOTIDE SEQUENCE [LARGE SCALE GENOMIC DNA]</scope>
    <source>
        <strain evidence="4">cv. St1</strain>
    </source>
</reference>
<dbReference type="GO" id="GO:0016226">
    <property type="term" value="P:iron-sulfur cluster assembly"/>
    <property type="evidence" value="ECO:0007669"/>
    <property type="project" value="InterPro"/>
</dbReference>
<dbReference type="NCBIfam" id="TIGR00049">
    <property type="entry name" value="iron-sulfur cluster assembly accessory protein"/>
    <property type="match status" value="1"/>
</dbReference>
<dbReference type="AlphaFoldDB" id="A0A1Q3BYV8"/>
<sequence length="91" mass="10476">QRRKELQTSEASAEEKLLRLSVETGGCSCFLYVFNMDDKTNEDDRVFEKEGIKLVVDNISYDLGKGATVDYVEELIRSAFLVSKFFLLCFY</sequence>
<dbReference type="GO" id="GO:0005506">
    <property type="term" value="F:iron ion binding"/>
    <property type="evidence" value="ECO:0007669"/>
    <property type="project" value="TreeGrafter"/>
</dbReference>
<evidence type="ECO:0000256" key="1">
    <source>
        <dbReference type="ARBA" id="ARBA00006718"/>
    </source>
</evidence>
<dbReference type="InterPro" id="IPR000361">
    <property type="entry name" value="ATAP_core_dom"/>
</dbReference>
<dbReference type="Proteomes" id="UP000187406">
    <property type="component" value="Unassembled WGS sequence"/>
</dbReference>
<protein>
    <submittedName>
        <fullName evidence="3">Fe-S_biosyn domain-containing protein</fullName>
    </submittedName>
</protein>
<organism evidence="3 4">
    <name type="scientific">Cephalotus follicularis</name>
    <name type="common">Albany pitcher plant</name>
    <dbReference type="NCBI Taxonomy" id="3775"/>
    <lineage>
        <taxon>Eukaryota</taxon>
        <taxon>Viridiplantae</taxon>
        <taxon>Streptophyta</taxon>
        <taxon>Embryophyta</taxon>
        <taxon>Tracheophyta</taxon>
        <taxon>Spermatophyta</taxon>
        <taxon>Magnoliopsida</taxon>
        <taxon>eudicotyledons</taxon>
        <taxon>Gunneridae</taxon>
        <taxon>Pentapetalae</taxon>
        <taxon>rosids</taxon>
        <taxon>fabids</taxon>
        <taxon>Oxalidales</taxon>
        <taxon>Cephalotaceae</taxon>
        <taxon>Cephalotus</taxon>
    </lineage>
</organism>
<evidence type="ECO:0000259" key="2">
    <source>
        <dbReference type="Pfam" id="PF01521"/>
    </source>
</evidence>
<dbReference type="STRING" id="3775.A0A1Q3BYV8"/>
<name>A0A1Q3BYV8_CEPFO</name>
<dbReference type="InParanoid" id="A0A1Q3BYV8"/>
<dbReference type="Pfam" id="PF01521">
    <property type="entry name" value="Fe-S_biosyn"/>
    <property type="match status" value="1"/>
</dbReference>
<feature type="domain" description="Core" evidence="2">
    <location>
        <begin position="9"/>
        <end position="80"/>
    </location>
</feature>
<dbReference type="EMBL" id="BDDD01001082">
    <property type="protein sequence ID" value="GAV73190.1"/>
    <property type="molecule type" value="Genomic_DNA"/>
</dbReference>
<dbReference type="OrthoDB" id="1938621at2759"/>
<dbReference type="PANTHER" id="PTHR43011:SF1">
    <property type="entry name" value="IRON-SULFUR CLUSTER ASSEMBLY 2 HOMOLOG, MITOCHONDRIAL"/>
    <property type="match status" value="1"/>
</dbReference>
<feature type="non-terminal residue" evidence="3">
    <location>
        <position position="1"/>
    </location>
</feature>
<keyword evidence="4" id="KW-1185">Reference proteome</keyword>
<evidence type="ECO:0000313" key="4">
    <source>
        <dbReference type="Proteomes" id="UP000187406"/>
    </source>
</evidence>
<dbReference type="SUPFAM" id="SSF89360">
    <property type="entry name" value="HesB-like domain"/>
    <property type="match status" value="1"/>
</dbReference>
<comment type="caution">
    <text evidence="3">The sequence shown here is derived from an EMBL/GenBank/DDBJ whole genome shotgun (WGS) entry which is preliminary data.</text>
</comment>